<dbReference type="AlphaFoldDB" id="A0A291QZE6"/>
<comment type="similarity">
    <text evidence="1">Belongs to the DinB family.</text>
</comment>
<keyword evidence="2 3" id="KW-0479">Metal-binding</keyword>
<feature type="binding site" evidence="3">
    <location>
        <position position="129"/>
    </location>
    <ligand>
        <name>a divalent metal cation</name>
        <dbReference type="ChEBI" id="CHEBI:60240"/>
    </ligand>
</feature>
<protein>
    <recommendedName>
        <fullName evidence="6">Damage-inducible protein DinB</fullName>
    </recommendedName>
</protein>
<evidence type="ECO:0008006" key="6">
    <source>
        <dbReference type="Google" id="ProtNLM"/>
    </source>
</evidence>
<sequence>MTTIENQIIETWFINHRTNLMLINSLTEEALNYTTSKRGGGTIGHQLAHIYNVRYWKLEKYDKSLIADLTTITAKDIKTISMLSDCHKVSAELIGKILGDGIKKNGEIKGFKRGVVPLLGYFISHEGHHRGNILLTLKNCGFKIPDELKYGIWEWNKI</sequence>
<dbReference type="Gene3D" id="1.20.120.450">
    <property type="entry name" value="dinb family like domain"/>
    <property type="match status" value="1"/>
</dbReference>
<proteinExistence type="inferred from homology"/>
<dbReference type="RefSeq" id="WP_098195673.1">
    <property type="nucleotide sequence ID" value="NZ_CP023777.1"/>
</dbReference>
<keyword evidence="5" id="KW-1185">Reference proteome</keyword>
<dbReference type="InterPro" id="IPR034660">
    <property type="entry name" value="DinB/YfiT-like"/>
</dbReference>
<evidence type="ECO:0000256" key="2">
    <source>
        <dbReference type="ARBA" id="ARBA00022723"/>
    </source>
</evidence>
<dbReference type="Pfam" id="PF05163">
    <property type="entry name" value="DinB"/>
    <property type="match status" value="1"/>
</dbReference>
<reference evidence="4 5" key="1">
    <citation type="submission" date="2017-10" db="EMBL/GenBank/DDBJ databases">
        <title>Paenichitinophaga pekingensis gen. nov., sp. nov., isolated from activated sludge.</title>
        <authorList>
            <person name="Jin D."/>
            <person name="Kong X."/>
            <person name="Deng Y."/>
            <person name="Bai Z."/>
        </authorList>
    </citation>
    <scope>NUCLEOTIDE SEQUENCE [LARGE SCALE GENOMIC DNA]</scope>
    <source>
        <strain evidence="4 5">13</strain>
    </source>
</reference>
<feature type="binding site" evidence="3">
    <location>
        <position position="125"/>
    </location>
    <ligand>
        <name>a divalent metal cation</name>
        <dbReference type="ChEBI" id="CHEBI:60240"/>
    </ligand>
</feature>
<dbReference type="GO" id="GO:0046872">
    <property type="term" value="F:metal ion binding"/>
    <property type="evidence" value="ECO:0007669"/>
    <property type="project" value="UniProtKB-KW"/>
</dbReference>
<name>A0A291QZE6_9BACT</name>
<dbReference type="KEGG" id="cbae:COR50_20175"/>
<dbReference type="Proteomes" id="UP000220133">
    <property type="component" value="Chromosome"/>
</dbReference>
<evidence type="ECO:0000313" key="5">
    <source>
        <dbReference type="Proteomes" id="UP000220133"/>
    </source>
</evidence>
<dbReference type="OrthoDB" id="1452318at2"/>
<dbReference type="EMBL" id="CP023777">
    <property type="protein sequence ID" value="ATL49305.1"/>
    <property type="molecule type" value="Genomic_DNA"/>
</dbReference>
<gene>
    <name evidence="4" type="ORF">COR50_20175</name>
</gene>
<feature type="binding site" evidence="3">
    <location>
        <position position="49"/>
    </location>
    <ligand>
        <name>a divalent metal cation</name>
        <dbReference type="ChEBI" id="CHEBI:60240"/>
    </ligand>
</feature>
<evidence type="ECO:0000313" key="4">
    <source>
        <dbReference type="EMBL" id="ATL49305.1"/>
    </source>
</evidence>
<organism evidence="4 5">
    <name type="scientific">Chitinophaga caeni</name>
    <dbReference type="NCBI Taxonomy" id="2029983"/>
    <lineage>
        <taxon>Bacteria</taxon>
        <taxon>Pseudomonadati</taxon>
        <taxon>Bacteroidota</taxon>
        <taxon>Chitinophagia</taxon>
        <taxon>Chitinophagales</taxon>
        <taxon>Chitinophagaceae</taxon>
        <taxon>Chitinophaga</taxon>
    </lineage>
</organism>
<dbReference type="InterPro" id="IPR007837">
    <property type="entry name" value="DinB"/>
</dbReference>
<evidence type="ECO:0000256" key="3">
    <source>
        <dbReference type="PIRSR" id="PIRSR607837-1"/>
    </source>
</evidence>
<evidence type="ECO:0000256" key="1">
    <source>
        <dbReference type="ARBA" id="ARBA00008635"/>
    </source>
</evidence>
<accession>A0A291QZE6</accession>
<dbReference type="SUPFAM" id="SSF109854">
    <property type="entry name" value="DinB/YfiT-like putative metalloenzymes"/>
    <property type="match status" value="1"/>
</dbReference>